<dbReference type="InterPro" id="IPR012334">
    <property type="entry name" value="Pectin_lyas_fold"/>
</dbReference>
<dbReference type="Proteomes" id="UP000306102">
    <property type="component" value="Unassembled WGS sequence"/>
</dbReference>
<evidence type="ECO:0008006" key="4">
    <source>
        <dbReference type="Google" id="ProtNLM"/>
    </source>
</evidence>
<dbReference type="PANTHER" id="PTHR31339:SF50">
    <property type="entry name" value="PECTIN LYASE-LIKE SUPERFAMILY PROTEIN"/>
    <property type="match status" value="1"/>
</dbReference>
<dbReference type="SUPFAM" id="SSF51126">
    <property type="entry name" value="Pectin lyase-like"/>
    <property type="match status" value="1"/>
</dbReference>
<dbReference type="InterPro" id="IPR011050">
    <property type="entry name" value="Pectin_lyase_fold/virulence"/>
</dbReference>
<protein>
    <recommendedName>
        <fullName evidence="4">Pectate lyase superfamily protein domain-containing protein</fullName>
    </recommendedName>
</protein>
<dbReference type="EMBL" id="SDRB02012021">
    <property type="protein sequence ID" value="THF99188.1"/>
    <property type="molecule type" value="Genomic_DNA"/>
</dbReference>
<keyword evidence="3" id="KW-1185">Reference proteome</keyword>
<feature type="transmembrane region" description="Helical" evidence="1">
    <location>
        <begin position="20"/>
        <end position="42"/>
    </location>
</feature>
<keyword evidence="1" id="KW-0472">Membrane</keyword>
<keyword evidence="1" id="KW-0812">Transmembrane</keyword>
<dbReference type="STRING" id="542762.A0A4S4D9K7"/>
<evidence type="ECO:0000313" key="3">
    <source>
        <dbReference type="Proteomes" id="UP000306102"/>
    </source>
</evidence>
<comment type="caution">
    <text evidence="2">The sequence shown here is derived from an EMBL/GenBank/DDBJ whole genome shotgun (WGS) entry which is preliminary data.</text>
</comment>
<dbReference type="InterPro" id="IPR051801">
    <property type="entry name" value="GH28_Enzymes"/>
</dbReference>
<proteinExistence type="predicted"/>
<evidence type="ECO:0000313" key="2">
    <source>
        <dbReference type="EMBL" id="THF99188.1"/>
    </source>
</evidence>
<gene>
    <name evidence="2" type="ORF">TEA_026748</name>
</gene>
<dbReference type="AlphaFoldDB" id="A0A4S4D9K7"/>
<reference evidence="2 3" key="1">
    <citation type="journal article" date="2018" name="Proc. Natl. Acad. Sci. U.S.A.">
        <title>Draft genome sequence of Camellia sinensis var. sinensis provides insights into the evolution of the tea genome and tea quality.</title>
        <authorList>
            <person name="Wei C."/>
            <person name="Yang H."/>
            <person name="Wang S."/>
            <person name="Zhao J."/>
            <person name="Liu C."/>
            <person name="Gao L."/>
            <person name="Xia E."/>
            <person name="Lu Y."/>
            <person name="Tai Y."/>
            <person name="She G."/>
            <person name="Sun J."/>
            <person name="Cao H."/>
            <person name="Tong W."/>
            <person name="Gao Q."/>
            <person name="Li Y."/>
            <person name="Deng W."/>
            <person name="Jiang X."/>
            <person name="Wang W."/>
            <person name="Chen Q."/>
            <person name="Zhang S."/>
            <person name="Li H."/>
            <person name="Wu J."/>
            <person name="Wang P."/>
            <person name="Li P."/>
            <person name="Shi C."/>
            <person name="Zheng F."/>
            <person name="Jian J."/>
            <person name="Huang B."/>
            <person name="Shan D."/>
            <person name="Shi M."/>
            <person name="Fang C."/>
            <person name="Yue Y."/>
            <person name="Li F."/>
            <person name="Li D."/>
            <person name="Wei S."/>
            <person name="Han B."/>
            <person name="Jiang C."/>
            <person name="Yin Y."/>
            <person name="Xia T."/>
            <person name="Zhang Z."/>
            <person name="Bennetzen J.L."/>
            <person name="Zhao S."/>
            <person name="Wan X."/>
        </authorList>
    </citation>
    <scope>NUCLEOTIDE SEQUENCE [LARGE SCALE GENOMIC DNA]</scope>
    <source>
        <strain evidence="3">cv. Shuchazao</strain>
        <tissue evidence="2">Leaf</tissue>
    </source>
</reference>
<dbReference type="PANTHER" id="PTHR31339">
    <property type="entry name" value="PECTIN LYASE-RELATED"/>
    <property type="match status" value="1"/>
</dbReference>
<accession>A0A4S4D9K7</accession>
<feature type="transmembrane region" description="Helical" evidence="1">
    <location>
        <begin position="93"/>
        <end position="111"/>
    </location>
</feature>
<dbReference type="Gene3D" id="2.160.20.10">
    <property type="entry name" value="Single-stranded right-handed beta-helix, Pectin lyase-like"/>
    <property type="match status" value="1"/>
</dbReference>
<organism evidence="2 3">
    <name type="scientific">Camellia sinensis var. sinensis</name>
    <name type="common">China tea</name>
    <dbReference type="NCBI Taxonomy" id="542762"/>
    <lineage>
        <taxon>Eukaryota</taxon>
        <taxon>Viridiplantae</taxon>
        <taxon>Streptophyta</taxon>
        <taxon>Embryophyta</taxon>
        <taxon>Tracheophyta</taxon>
        <taxon>Spermatophyta</taxon>
        <taxon>Magnoliopsida</taxon>
        <taxon>eudicotyledons</taxon>
        <taxon>Gunneridae</taxon>
        <taxon>Pentapetalae</taxon>
        <taxon>asterids</taxon>
        <taxon>Ericales</taxon>
        <taxon>Theaceae</taxon>
        <taxon>Camellia</taxon>
    </lineage>
</organism>
<keyword evidence="1" id="KW-1133">Transmembrane helix</keyword>
<evidence type="ECO:0000256" key="1">
    <source>
        <dbReference type="SAM" id="Phobius"/>
    </source>
</evidence>
<name>A0A4S4D9K7_CAMSN</name>
<sequence>MDVQMHEKLYFLSSLSSSSLNMFSPHICTSLLFIYVATFASAATHLPPDEVEALKQIGKTLGKKENFSGEADPCRWAEGTENNVTCVLLLHHLVGYTSLLNLLLVVFLLNLSNVDAQKARVLDYFEYSAMSCRAHSASLTDFGGVGDGSTFNTEAFKATIAHLSQFESDGGSQLFVPPGRWLTGSFNLTSHFTLYLL</sequence>